<dbReference type="PANTHER" id="PTHR12149:SF8">
    <property type="entry name" value="PROTEIN-RIBULOSAMINE 3-KINASE"/>
    <property type="match status" value="1"/>
</dbReference>
<dbReference type="STRING" id="1642647.PSM36_0061"/>
<dbReference type="RefSeq" id="WP_076928291.1">
    <property type="nucleotide sequence ID" value="NZ_LT605205.1"/>
</dbReference>
<proteinExistence type="inferred from homology"/>
<dbReference type="InterPro" id="IPR016477">
    <property type="entry name" value="Fructo-/Ketosamine-3-kinase"/>
</dbReference>
<evidence type="ECO:0000313" key="4">
    <source>
        <dbReference type="Proteomes" id="UP000187464"/>
    </source>
</evidence>
<evidence type="ECO:0000313" key="3">
    <source>
        <dbReference type="EMBL" id="SCD18897.1"/>
    </source>
</evidence>
<keyword evidence="2 3" id="KW-0418">Kinase</keyword>
<accession>A0A1R3T325</accession>
<evidence type="ECO:0000256" key="1">
    <source>
        <dbReference type="ARBA" id="ARBA00009460"/>
    </source>
</evidence>
<dbReference type="EMBL" id="LT605205">
    <property type="protein sequence ID" value="SCD18897.1"/>
    <property type="molecule type" value="Genomic_DNA"/>
</dbReference>
<name>A0A1R3T325_9BACT</name>
<keyword evidence="4" id="KW-1185">Reference proteome</keyword>
<dbReference type="Pfam" id="PF03881">
    <property type="entry name" value="Fructosamin_kin"/>
    <property type="match status" value="1"/>
</dbReference>
<dbReference type="AlphaFoldDB" id="A0A1R3T325"/>
<dbReference type="Gene3D" id="3.30.200.20">
    <property type="entry name" value="Phosphorylase Kinase, domain 1"/>
    <property type="match status" value="1"/>
</dbReference>
<keyword evidence="2 3" id="KW-0808">Transferase</keyword>
<protein>
    <submittedName>
        <fullName evidence="3">Fructosamine kinase</fullName>
        <ecNumber evidence="3">2.7.1.-</ecNumber>
    </submittedName>
</protein>
<dbReference type="KEGG" id="psac:PSM36_0061"/>
<dbReference type="Gene3D" id="3.90.1200.10">
    <property type="match status" value="1"/>
</dbReference>
<dbReference type="EC" id="2.7.1.-" evidence="3"/>
<comment type="similarity">
    <text evidence="1 2">Belongs to the fructosamine kinase family.</text>
</comment>
<sequence>MSEPLAHILPYITSCLGERVMNARPVSGGDISSAYRVDTATGQYFLKVNNAPFALEMFYSEQEGLQAIEESKTIAVPHVHLAGSINGQAFLLMDLVESKRPNLSDYQRLGSQLAGLHQCSQADFGFSSDNFIGSLPQQNHPHTNWAEFYWFERILPQLQLALRDGLIQSQMIPEEERAITLFREISGDIRPALLHGDLWGGNYLIAADGTPFLIDPAVYYGHSMVDIAMSRLFGGFGAEFYDAYHEIIPQSTHYDTQIELYQLYYLLVHLNLFGSGYYSSVSSILKRYF</sequence>
<dbReference type="PANTHER" id="PTHR12149">
    <property type="entry name" value="FRUCTOSAMINE 3 KINASE-RELATED PROTEIN"/>
    <property type="match status" value="1"/>
</dbReference>
<dbReference type="InterPro" id="IPR011009">
    <property type="entry name" value="Kinase-like_dom_sf"/>
</dbReference>
<reference evidence="3 4" key="1">
    <citation type="submission" date="2016-08" db="EMBL/GenBank/DDBJ databases">
        <authorList>
            <person name="Seilhamer J.J."/>
        </authorList>
    </citation>
    <scope>NUCLEOTIDE SEQUENCE [LARGE SCALE GENOMIC DNA]</scope>
    <source>
        <strain evidence="3">M3/6</strain>
    </source>
</reference>
<gene>
    <name evidence="3" type="ORF">PSM36_0061</name>
</gene>
<evidence type="ECO:0000256" key="2">
    <source>
        <dbReference type="PIRNR" id="PIRNR006221"/>
    </source>
</evidence>
<dbReference type="PIRSF" id="PIRSF006221">
    <property type="entry name" value="Ketosamine-3-kinase"/>
    <property type="match status" value="1"/>
</dbReference>
<dbReference type="Proteomes" id="UP000187464">
    <property type="component" value="Chromosome I"/>
</dbReference>
<dbReference type="SUPFAM" id="SSF56112">
    <property type="entry name" value="Protein kinase-like (PK-like)"/>
    <property type="match status" value="1"/>
</dbReference>
<dbReference type="GO" id="GO:0016301">
    <property type="term" value="F:kinase activity"/>
    <property type="evidence" value="ECO:0007669"/>
    <property type="project" value="UniProtKB-UniRule"/>
</dbReference>
<organism evidence="3 4">
    <name type="scientific">Proteiniphilum saccharofermentans</name>
    <dbReference type="NCBI Taxonomy" id="1642647"/>
    <lineage>
        <taxon>Bacteria</taxon>
        <taxon>Pseudomonadati</taxon>
        <taxon>Bacteroidota</taxon>
        <taxon>Bacteroidia</taxon>
        <taxon>Bacteroidales</taxon>
        <taxon>Dysgonomonadaceae</taxon>
        <taxon>Proteiniphilum</taxon>
    </lineage>
</organism>